<dbReference type="PROSITE" id="PS51898">
    <property type="entry name" value="TYR_RECOMBINASE"/>
    <property type="match status" value="1"/>
</dbReference>
<evidence type="ECO:0000256" key="1">
    <source>
        <dbReference type="ARBA" id="ARBA00008857"/>
    </source>
</evidence>
<name>A0A7Z8Y351_9CAUL</name>
<evidence type="ECO:0000256" key="4">
    <source>
        <dbReference type="ARBA" id="ARBA00023172"/>
    </source>
</evidence>
<proteinExistence type="inferred from homology"/>
<dbReference type="GO" id="GO:0006310">
    <property type="term" value="P:DNA recombination"/>
    <property type="evidence" value="ECO:0007669"/>
    <property type="project" value="UniProtKB-KW"/>
</dbReference>
<dbReference type="Gene3D" id="1.10.443.10">
    <property type="entry name" value="Intergrase catalytic core"/>
    <property type="match status" value="1"/>
</dbReference>
<dbReference type="GO" id="GO:0015074">
    <property type="term" value="P:DNA integration"/>
    <property type="evidence" value="ECO:0007669"/>
    <property type="project" value="UniProtKB-KW"/>
</dbReference>
<evidence type="ECO:0000259" key="6">
    <source>
        <dbReference type="PROSITE" id="PS51898"/>
    </source>
</evidence>
<dbReference type="PANTHER" id="PTHR30349">
    <property type="entry name" value="PHAGE INTEGRASE-RELATED"/>
    <property type="match status" value="1"/>
</dbReference>
<dbReference type="InterPro" id="IPR044068">
    <property type="entry name" value="CB"/>
</dbReference>
<dbReference type="EMBL" id="UXHF01000002">
    <property type="protein sequence ID" value="VDC50062.1"/>
    <property type="molecule type" value="Genomic_DNA"/>
</dbReference>
<dbReference type="InterPro" id="IPR002104">
    <property type="entry name" value="Integrase_catalytic"/>
</dbReference>
<dbReference type="PANTHER" id="PTHR30349:SF41">
    <property type="entry name" value="INTEGRASE_RECOMBINASE PROTEIN MJ0367-RELATED"/>
    <property type="match status" value="1"/>
</dbReference>
<dbReference type="InterPro" id="IPR050090">
    <property type="entry name" value="Tyrosine_recombinase_XerCD"/>
</dbReference>
<evidence type="ECO:0000256" key="5">
    <source>
        <dbReference type="PROSITE-ProRule" id="PRU01248"/>
    </source>
</evidence>
<gene>
    <name evidence="8" type="primary">xerD_1</name>
    <name evidence="8" type="ORF">BREV_BREV_00138</name>
</gene>
<reference evidence="8 9" key="1">
    <citation type="submission" date="2018-11" db="EMBL/GenBank/DDBJ databases">
        <authorList>
            <person name="Peiro R."/>
            <person name="Begona"/>
            <person name="Cbmso G."/>
            <person name="Lopez M."/>
            <person name="Gonzalez S."/>
            <person name="Sacristan E."/>
            <person name="Castillo E."/>
        </authorList>
    </citation>
    <scope>NUCLEOTIDE SEQUENCE [LARGE SCALE GENOMIC DNA]</scope>
    <source>
        <strain evidence="8">Brev_genome</strain>
    </source>
</reference>
<comment type="caution">
    <text evidence="8">The sequence shown here is derived from an EMBL/GenBank/DDBJ whole genome shotgun (WGS) entry which is preliminary data.</text>
</comment>
<evidence type="ECO:0000259" key="7">
    <source>
        <dbReference type="PROSITE" id="PS51900"/>
    </source>
</evidence>
<evidence type="ECO:0000256" key="3">
    <source>
        <dbReference type="ARBA" id="ARBA00023125"/>
    </source>
</evidence>
<dbReference type="InterPro" id="IPR011010">
    <property type="entry name" value="DNA_brk_join_enz"/>
</dbReference>
<sequence length="672" mass="76263">MSAAAMQARAAPEPPDFLSHHCSAEEYDAFLARCDVAKHFVQQRRSHRKLFVEAWPDLNAWLRAPLAERIGRINGQTRRTLHNPPSYWARAYLYYLALSGHLRIDYDWLLAVGDVCVHDVVHHMRIDLGVEVLAREASVLGLGRPHVDCAMRWTLGRIALHSGVRRVDQLVDADVDRMLVAVRRFGERPDLADYWGSAERYRTVSKPWVTMIGQLRLVLYHRGQVHEPPRKIMPSAVVRAAQPAMGVLVEKWLERRAPTLRPATLYHLALTVRSFLDHLAATAPAIQTFAAVKHQHVVSWMNAMATDPSLKTGRPLTPHSQRGRVVRLAQFYKDAEDWAWADVPRWPLVARRDLPRQPERIPRYIPRADLDRLMGAIRALPDPFQRAAMIVARWSGARMGEVRRLTTDCLDSYPDGTARLRIPVGKTARERVIPLHDEAADALRTVFAMRATVADRNLPDERTGDLVRFVFVWRGKLMSERHLFGTPLKRVCDATGLVDAFGKPTITMHRFRHTLAERGAKLHTIMSILGHESPQMTMVYARISDAEVLRDYRSVLEPGAVIAGVGAEAIRAGTLAASAVDWLRTNFLKTELELGHCLRLPSEGPCECDLYLSCSRFVTTPAYVPRLRERHRLELSLADDARERSWPREVERHCAVARRVEQLLTDLGNAKD</sequence>
<evidence type="ECO:0000313" key="8">
    <source>
        <dbReference type="EMBL" id="VDC50062.1"/>
    </source>
</evidence>
<dbReference type="InterPro" id="IPR013762">
    <property type="entry name" value="Integrase-like_cat_sf"/>
</dbReference>
<dbReference type="Pfam" id="PF00589">
    <property type="entry name" value="Phage_integrase"/>
    <property type="match status" value="1"/>
</dbReference>
<feature type="domain" description="Core-binding (CB)" evidence="7">
    <location>
        <begin position="243"/>
        <end position="336"/>
    </location>
</feature>
<dbReference type="AlphaFoldDB" id="A0A7Z8Y351"/>
<evidence type="ECO:0000313" key="9">
    <source>
        <dbReference type="Proteomes" id="UP000289220"/>
    </source>
</evidence>
<dbReference type="PROSITE" id="PS51900">
    <property type="entry name" value="CB"/>
    <property type="match status" value="1"/>
</dbReference>
<organism evidence="8 9">
    <name type="scientific">Brevundimonas mediterranea</name>
    <dbReference type="NCBI Taxonomy" id="74329"/>
    <lineage>
        <taxon>Bacteria</taxon>
        <taxon>Pseudomonadati</taxon>
        <taxon>Pseudomonadota</taxon>
        <taxon>Alphaproteobacteria</taxon>
        <taxon>Caulobacterales</taxon>
        <taxon>Caulobacteraceae</taxon>
        <taxon>Brevundimonas</taxon>
    </lineage>
</organism>
<accession>A0A7Z8Y351</accession>
<keyword evidence="4" id="KW-0233">DNA recombination</keyword>
<keyword evidence="2" id="KW-0229">DNA integration</keyword>
<feature type="domain" description="Tyr recombinase" evidence="6">
    <location>
        <begin position="360"/>
        <end position="554"/>
    </location>
</feature>
<keyword evidence="3 5" id="KW-0238">DNA-binding</keyword>
<dbReference type="GO" id="GO:0003677">
    <property type="term" value="F:DNA binding"/>
    <property type="evidence" value="ECO:0007669"/>
    <property type="project" value="UniProtKB-UniRule"/>
</dbReference>
<protein>
    <submittedName>
        <fullName evidence="8">Tyrosine recombinase XerD</fullName>
    </submittedName>
</protein>
<evidence type="ECO:0000256" key="2">
    <source>
        <dbReference type="ARBA" id="ARBA00022908"/>
    </source>
</evidence>
<comment type="similarity">
    <text evidence="1">Belongs to the 'phage' integrase family.</text>
</comment>
<dbReference type="Proteomes" id="UP000289220">
    <property type="component" value="Unassembled WGS sequence"/>
</dbReference>
<keyword evidence="9" id="KW-1185">Reference proteome</keyword>
<dbReference type="RefSeq" id="WP_230307487.1">
    <property type="nucleotide sequence ID" value="NZ_UXHF01000002.1"/>
</dbReference>
<dbReference type="SUPFAM" id="SSF56349">
    <property type="entry name" value="DNA breaking-rejoining enzymes"/>
    <property type="match status" value="1"/>
</dbReference>